<evidence type="ECO:0000313" key="2">
    <source>
        <dbReference type="Proteomes" id="UP000552241"/>
    </source>
</evidence>
<proteinExistence type="predicted"/>
<evidence type="ECO:0008006" key="3">
    <source>
        <dbReference type="Google" id="ProtNLM"/>
    </source>
</evidence>
<comment type="caution">
    <text evidence="1">The sequence shown here is derived from an EMBL/GenBank/DDBJ whole genome shotgun (WGS) entry which is preliminary data.</text>
</comment>
<keyword evidence="2" id="KW-1185">Reference proteome</keyword>
<evidence type="ECO:0000313" key="1">
    <source>
        <dbReference type="EMBL" id="MBA5628451.1"/>
    </source>
</evidence>
<protein>
    <recommendedName>
        <fullName evidence="3">Addiction module component</fullName>
    </recommendedName>
</protein>
<dbReference type="AlphaFoldDB" id="A0A838ZFE3"/>
<sequence length="82" mass="9672">MDVQAEKYKLIEWITSLEDISLIELLQSIQQKTALHSFRFSDEEKQKILQLLEKSEADIQNGKVFKHENVMNEFKEQYGIGK</sequence>
<name>A0A838ZFE3_9FLAO</name>
<accession>A0A838ZFE3</accession>
<dbReference type="EMBL" id="JACDZE010000001">
    <property type="protein sequence ID" value="MBA5628451.1"/>
    <property type="molecule type" value="Genomic_DNA"/>
</dbReference>
<organism evidence="1 2">
    <name type="scientific">Moheibacter lacus</name>
    <dbReference type="NCBI Taxonomy" id="2745851"/>
    <lineage>
        <taxon>Bacteria</taxon>
        <taxon>Pseudomonadati</taxon>
        <taxon>Bacteroidota</taxon>
        <taxon>Flavobacteriia</taxon>
        <taxon>Flavobacteriales</taxon>
        <taxon>Weeksellaceae</taxon>
        <taxon>Moheibacter</taxon>
    </lineage>
</organism>
<dbReference type="Proteomes" id="UP000552241">
    <property type="component" value="Unassembled WGS sequence"/>
</dbReference>
<reference evidence="1 2" key="1">
    <citation type="submission" date="2020-07" db="EMBL/GenBank/DDBJ databases">
        <title>Moheibacter lacus sp. nov., a member of the family Flavobacteriaceae isolated from freshwater lake sediment.</title>
        <authorList>
            <person name="Liu Y."/>
        </authorList>
    </citation>
    <scope>NUCLEOTIDE SEQUENCE [LARGE SCALE GENOMIC DNA]</scope>
    <source>
        <strain evidence="1 2">BDHS18</strain>
    </source>
</reference>
<gene>
    <name evidence="1" type="ORF">HU137_01555</name>
</gene>
<dbReference type="RefSeq" id="WP_182042050.1">
    <property type="nucleotide sequence ID" value="NZ_JACDZE010000001.1"/>
</dbReference>